<name>A0A1I6M7Q1_9SPHN</name>
<dbReference type="AlphaFoldDB" id="A0A1I6M7Q1"/>
<sequence length="127" mass="13621">MLLAAACSISTPATAQEWLFGKKRTNSGPEVKFTSTYQKDGRIRVSARGGPFDRVDQVSRAAVGRLAEMARDKGMPRSAVLKEQCWIKQFGGADCTIQAVMLTADQPAPEAVPTPTVISVETVLPSP</sequence>
<keyword evidence="2" id="KW-1185">Reference proteome</keyword>
<gene>
    <name evidence="1" type="ORF">SAMN05192580_3617</name>
</gene>
<proteinExistence type="predicted"/>
<dbReference type="Proteomes" id="UP000198824">
    <property type="component" value="Unassembled WGS sequence"/>
</dbReference>
<dbReference type="STRING" id="1166337.SAMN05192580_3617"/>
<evidence type="ECO:0000313" key="1">
    <source>
        <dbReference type="EMBL" id="SFS11653.1"/>
    </source>
</evidence>
<accession>A0A1I6M7Q1</accession>
<evidence type="ECO:0000313" key="2">
    <source>
        <dbReference type="Proteomes" id="UP000198824"/>
    </source>
</evidence>
<organism evidence="1 2">
    <name type="scientific">Sphingomonas jatrophae</name>
    <dbReference type="NCBI Taxonomy" id="1166337"/>
    <lineage>
        <taxon>Bacteria</taxon>
        <taxon>Pseudomonadati</taxon>
        <taxon>Pseudomonadota</taxon>
        <taxon>Alphaproteobacteria</taxon>
        <taxon>Sphingomonadales</taxon>
        <taxon>Sphingomonadaceae</taxon>
        <taxon>Sphingomonas</taxon>
    </lineage>
</organism>
<protein>
    <submittedName>
        <fullName evidence="1">Uncharacterized protein</fullName>
    </submittedName>
</protein>
<dbReference type="EMBL" id="FOZG01000003">
    <property type="protein sequence ID" value="SFS11653.1"/>
    <property type="molecule type" value="Genomic_DNA"/>
</dbReference>
<reference evidence="1 2" key="1">
    <citation type="submission" date="2016-10" db="EMBL/GenBank/DDBJ databases">
        <authorList>
            <person name="de Groot N.N."/>
        </authorList>
    </citation>
    <scope>NUCLEOTIDE SEQUENCE [LARGE SCALE GENOMIC DNA]</scope>
    <source>
        <strain evidence="1 2">S5-249</strain>
    </source>
</reference>